<dbReference type="Proteomes" id="UP000030149">
    <property type="component" value="Unassembled WGS sequence"/>
</dbReference>
<feature type="non-terminal residue" evidence="1">
    <location>
        <position position="120"/>
    </location>
</feature>
<reference evidence="1 2" key="2">
    <citation type="journal article" date="2015" name="Stand. Genomic Sci.">
        <title>High quality draft genomic sequence of Flavobacterium enshiense DK69(T) and comparison among Flavobacterium genomes.</title>
        <authorList>
            <person name="Zeng Z."/>
            <person name="Chen C."/>
            <person name="Du H."/>
            <person name="Wang G."/>
            <person name="Li M."/>
        </authorList>
    </citation>
    <scope>NUCLEOTIDE SEQUENCE [LARGE SCALE GENOMIC DNA]</scope>
    <source>
        <strain evidence="1 2">DK69</strain>
    </source>
</reference>
<accession>A0A0A2MQR7</accession>
<evidence type="ECO:0000313" key="1">
    <source>
        <dbReference type="EMBL" id="KGO93931.1"/>
    </source>
</evidence>
<dbReference type="RefSeq" id="WP_035630757.1">
    <property type="nucleotide sequence ID" value="NZ_JRLZ01000017.1"/>
</dbReference>
<organism evidence="1 2">
    <name type="scientific">Flavobacterium enshiense DK69</name>
    <dbReference type="NCBI Taxonomy" id="1107311"/>
    <lineage>
        <taxon>Bacteria</taxon>
        <taxon>Pseudomonadati</taxon>
        <taxon>Bacteroidota</taxon>
        <taxon>Flavobacteriia</taxon>
        <taxon>Flavobacteriales</taxon>
        <taxon>Flavobacteriaceae</taxon>
        <taxon>Flavobacterium</taxon>
    </lineage>
</organism>
<evidence type="ECO:0008006" key="3">
    <source>
        <dbReference type="Google" id="ProtNLM"/>
    </source>
</evidence>
<gene>
    <name evidence="1" type="ORF">Q767_13340</name>
</gene>
<dbReference type="AlphaFoldDB" id="A0A0A2MQR7"/>
<name>A0A0A2MQR7_9FLAO</name>
<evidence type="ECO:0000313" key="2">
    <source>
        <dbReference type="Proteomes" id="UP000030149"/>
    </source>
</evidence>
<reference evidence="2" key="1">
    <citation type="submission" date="2013-09" db="EMBL/GenBank/DDBJ databases">
        <authorList>
            <person name="Zeng Z."/>
            <person name="Chen C."/>
        </authorList>
    </citation>
    <scope>NUCLEOTIDE SEQUENCE [LARGE SCALE GENOMIC DNA]</scope>
    <source>
        <strain evidence="2">DK69</strain>
    </source>
</reference>
<sequence length="120" mass="12367">MSDPTICFGGIATIALSSSENGVSYQLRESLTNNDIGTAQIGDGGDLYFTVSPGTTTTYKIVAYHIPTSCAVDQTDESTVTVNPVPNANATNSSQTICSGTAITAMVLSGSVASTTFNWT</sequence>
<protein>
    <recommendedName>
        <fullName evidence="3">Ig-like domain-containing protein</fullName>
    </recommendedName>
</protein>
<comment type="caution">
    <text evidence="1">The sequence shown here is derived from an EMBL/GenBank/DDBJ whole genome shotgun (WGS) entry which is preliminary data.</text>
</comment>
<keyword evidence="2" id="KW-1185">Reference proteome</keyword>
<proteinExistence type="predicted"/>
<dbReference type="EMBL" id="JRLZ01000017">
    <property type="protein sequence ID" value="KGO93931.1"/>
    <property type="molecule type" value="Genomic_DNA"/>
</dbReference>